<dbReference type="PANTHER" id="PTHR30561:SF0">
    <property type="entry name" value="GUANIDINIUM EXPORTER"/>
    <property type="match status" value="1"/>
</dbReference>
<dbReference type="Pfam" id="PF00893">
    <property type="entry name" value="Multi_Drug_Res"/>
    <property type="match status" value="1"/>
</dbReference>
<evidence type="ECO:0000313" key="11">
    <source>
        <dbReference type="EMBL" id="CDR34249.1"/>
    </source>
</evidence>
<evidence type="ECO:0000256" key="5">
    <source>
        <dbReference type="ARBA" id="ARBA00022989"/>
    </source>
</evidence>
<dbReference type="InterPro" id="IPR045324">
    <property type="entry name" value="Small_multidrug_res"/>
</dbReference>
<evidence type="ECO:0000256" key="2">
    <source>
        <dbReference type="ARBA" id="ARBA00022448"/>
    </source>
</evidence>
<gene>
    <name evidence="11" type="ORF">CSEC_1432</name>
</gene>
<dbReference type="GO" id="GO:0022857">
    <property type="term" value="F:transmembrane transporter activity"/>
    <property type="evidence" value="ECO:0007669"/>
    <property type="project" value="InterPro"/>
</dbReference>
<dbReference type="GO" id="GO:0005886">
    <property type="term" value="C:plasma membrane"/>
    <property type="evidence" value="ECO:0007669"/>
    <property type="project" value="UniProtKB-SubCell"/>
</dbReference>
<dbReference type="FunFam" id="1.10.3730.20:FF:000001">
    <property type="entry name" value="Quaternary ammonium compound resistance transporter SugE"/>
    <property type="match status" value="1"/>
</dbReference>
<accession>A0A090E0A8</accession>
<keyword evidence="4 9" id="KW-0812">Transmembrane</keyword>
<evidence type="ECO:0000256" key="3">
    <source>
        <dbReference type="ARBA" id="ARBA00022475"/>
    </source>
</evidence>
<evidence type="ECO:0000256" key="7">
    <source>
        <dbReference type="ARBA" id="ARBA00038151"/>
    </source>
</evidence>
<dbReference type="InterPro" id="IPR037185">
    <property type="entry name" value="EmrE-like"/>
</dbReference>
<comment type="similarity">
    <text evidence="7">Belongs to the drug/metabolite transporter (DMT) superfamily. Small multidrug resistance (SMR) (TC 2.A.7.1) family. Gdx/SugE subfamily.</text>
</comment>
<proteinExistence type="inferred from homology"/>
<keyword evidence="3" id="KW-1003">Cell membrane</keyword>
<dbReference type="eggNOG" id="COG2076">
    <property type="taxonomic scope" value="Bacteria"/>
</dbReference>
<reference evidence="11" key="2">
    <citation type="submission" date="2014-09" db="EMBL/GenBank/DDBJ databases">
        <title>Criblamydia sequanensis harbors a mega-plasmid encoding arsenite resistance.</title>
        <authorList>
            <person name="Bertelli C."/>
            <person name="Goesmann A."/>
            <person name="Greub G."/>
        </authorList>
    </citation>
    <scope>NUCLEOTIDE SEQUENCE [LARGE SCALE GENOMIC DNA]</scope>
    <source>
        <strain evidence="11">CRIB-18</strain>
    </source>
</reference>
<dbReference type="RefSeq" id="WP_041017929.1">
    <property type="nucleotide sequence ID" value="NZ_CCEJ010000007.1"/>
</dbReference>
<feature type="transmembrane region" description="Helical" evidence="10">
    <location>
        <begin position="84"/>
        <end position="103"/>
    </location>
</feature>
<dbReference type="Proteomes" id="UP000031552">
    <property type="component" value="Unassembled WGS sequence"/>
</dbReference>
<dbReference type="Gene3D" id="1.10.3730.20">
    <property type="match status" value="1"/>
</dbReference>
<sequence>MSWVYLFLAGILEIVWAYFLKKVDGFSKPFSLAIMILAMILSFWLLNLSLRTLPLGLAYAVWTGIGIAGTVIVGILFLGEEFDILKIVCIAMILVGIFGLKLLTP</sequence>
<evidence type="ECO:0000256" key="10">
    <source>
        <dbReference type="SAM" id="Phobius"/>
    </source>
</evidence>
<dbReference type="PANTHER" id="PTHR30561">
    <property type="entry name" value="SMR FAMILY PROTON-DEPENDENT DRUG EFFLUX TRANSPORTER SUGE"/>
    <property type="match status" value="1"/>
</dbReference>
<dbReference type="InterPro" id="IPR000390">
    <property type="entry name" value="Small_drug/metabolite_transptr"/>
</dbReference>
<keyword evidence="2" id="KW-0813">Transport</keyword>
<dbReference type="EMBL" id="CCEJ010000007">
    <property type="protein sequence ID" value="CDR34249.1"/>
    <property type="molecule type" value="Genomic_DNA"/>
</dbReference>
<protein>
    <recommendedName>
        <fullName evidence="8">Guanidinium exporter</fullName>
    </recommendedName>
</protein>
<keyword evidence="12" id="KW-1185">Reference proteome</keyword>
<evidence type="ECO:0000256" key="1">
    <source>
        <dbReference type="ARBA" id="ARBA00004651"/>
    </source>
</evidence>
<evidence type="ECO:0000256" key="6">
    <source>
        <dbReference type="ARBA" id="ARBA00023136"/>
    </source>
</evidence>
<feature type="transmembrane region" description="Helical" evidence="10">
    <location>
        <begin position="33"/>
        <end position="50"/>
    </location>
</feature>
<comment type="caution">
    <text evidence="11">The sequence shown here is derived from an EMBL/GenBank/DDBJ whole genome shotgun (WGS) entry which is preliminary data.</text>
</comment>
<keyword evidence="5 10" id="KW-1133">Transmembrane helix</keyword>
<keyword evidence="6 10" id="KW-0472">Membrane</keyword>
<name>A0A090E0A8_9BACT</name>
<organism evidence="11 12">
    <name type="scientific">Candidatus Criblamydia sequanensis CRIB-18</name>
    <dbReference type="NCBI Taxonomy" id="1437425"/>
    <lineage>
        <taxon>Bacteria</taxon>
        <taxon>Pseudomonadati</taxon>
        <taxon>Chlamydiota</taxon>
        <taxon>Chlamydiia</taxon>
        <taxon>Parachlamydiales</taxon>
        <taxon>Candidatus Criblamydiaceae</taxon>
        <taxon>Candidatus Criblamydia</taxon>
    </lineage>
</organism>
<dbReference type="SUPFAM" id="SSF103481">
    <property type="entry name" value="Multidrug resistance efflux transporter EmrE"/>
    <property type="match status" value="1"/>
</dbReference>
<reference evidence="11" key="1">
    <citation type="submission" date="2013-12" db="EMBL/GenBank/DDBJ databases">
        <authorList>
            <person name="Linke B."/>
        </authorList>
    </citation>
    <scope>NUCLEOTIDE SEQUENCE [LARGE SCALE GENOMIC DNA]</scope>
    <source>
        <strain evidence="11">CRIB-18</strain>
    </source>
</reference>
<dbReference type="AlphaFoldDB" id="A0A090E0A8"/>
<evidence type="ECO:0000256" key="8">
    <source>
        <dbReference type="ARBA" id="ARBA00039168"/>
    </source>
</evidence>
<feature type="transmembrane region" description="Helical" evidence="10">
    <location>
        <begin position="57"/>
        <end position="78"/>
    </location>
</feature>
<dbReference type="GO" id="GO:1990961">
    <property type="term" value="P:xenobiotic detoxification by transmembrane export across the plasma membrane"/>
    <property type="evidence" value="ECO:0007669"/>
    <property type="project" value="UniProtKB-ARBA"/>
</dbReference>
<evidence type="ECO:0000256" key="9">
    <source>
        <dbReference type="RuleBase" id="RU003942"/>
    </source>
</evidence>
<evidence type="ECO:0000313" key="12">
    <source>
        <dbReference type="Proteomes" id="UP000031552"/>
    </source>
</evidence>
<comment type="subcellular location">
    <subcellularLocation>
        <location evidence="1 9">Cell membrane</location>
        <topology evidence="1 9">Multi-pass membrane protein</topology>
    </subcellularLocation>
</comment>
<evidence type="ECO:0000256" key="4">
    <source>
        <dbReference type="ARBA" id="ARBA00022692"/>
    </source>
</evidence>
<dbReference type="OrthoDB" id="21828at2"/>